<keyword evidence="4 5" id="KW-0472">Membrane</keyword>
<dbReference type="Proteomes" id="UP001296993">
    <property type="component" value="Unassembled WGS sequence"/>
</dbReference>
<comment type="subcellular location">
    <subcellularLocation>
        <location evidence="1">Membrane</location>
        <topology evidence="1">Multi-pass membrane protein</topology>
    </subcellularLocation>
</comment>
<sequence>MKVVKPYAGIREQMEWVETVTPAQLKGIGIVEVLGAIGMVLPAATGIAPWLTPVAAVGLLVTMIVATALHIRRKEPFLPSLILGVVALVVAIGWILVPQL</sequence>
<evidence type="ECO:0000313" key="7">
    <source>
        <dbReference type="Proteomes" id="UP001296993"/>
    </source>
</evidence>
<evidence type="ECO:0000256" key="3">
    <source>
        <dbReference type="ARBA" id="ARBA00022989"/>
    </source>
</evidence>
<evidence type="ECO:0000313" key="6">
    <source>
        <dbReference type="EMBL" id="MBP2387699.1"/>
    </source>
</evidence>
<keyword evidence="2 5" id="KW-0812">Transmembrane</keyword>
<feature type="transmembrane region" description="Helical" evidence="5">
    <location>
        <begin position="47"/>
        <end position="69"/>
    </location>
</feature>
<feature type="transmembrane region" description="Helical" evidence="5">
    <location>
        <begin position="76"/>
        <end position="97"/>
    </location>
</feature>
<name>A0ABS4XJ52_9MICC</name>
<comment type="caution">
    <text evidence="6">The sequence shown here is derived from an EMBL/GenBank/DDBJ whole genome shotgun (WGS) entry which is preliminary data.</text>
</comment>
<gene>
    <name evidence="6" type="ORF">JOF47_003210</name>
</gene>
<keyword evidence="3 5" id="KW-1133">Transmembrane helix</keyword>
<dbReference type="EMBL" id="JAGIOF010000001">
    <property type="protein sequence ID" value="MBP2387699.1"/>
    <property type="molecule type" value="Genomic_DNA"/>
</dbReference>
<accession>A0ABS4XJ52</accession>
<proteinExistence type="predicted"/>
<evidence type="ECO:0000256" key="4">
    <source>
        <dbReference type="ARBA" id="ARBA00023136"/>
    </source>
</evidence>
<dbReference type="Pfam" id="PF13564">
    <property type="entry name" value="DoxX_2"/>
    <property type="match status" value="1"/>
</dbReference>
<dbReference type="RefSeq" id="WP_245356395.1">
    <property type="nucleotide sequence ID" value="NZ_BAAAJY010000001.1"/>
</dbReference>
<organism evidence="6 7">
    <name type="scientific">Paeniglutamicibacter kerguelensis</name>
    <dbReference type="NCBI Taxonomy" id="254788"/>
    <lineage>
        <taxon>Bacteria</taxon>
        <taxon>Bacillati</taxon>
        <taxon>Actinomycetota</taxon>
        <taxon>Actinomycetes</taxon>
        <taxon>Micrococcales</taxon>
        <taxon>Micrococcaceae</taxon>
        <taxon>Paeniglutamicibacter</taxon>
    </lineage>
</organism>
<keyword evidence="7" id="KW-1185">Reference proteome</keyword>
<protein>
    <submittedName>
        <fullName evidence="6">Membrane protein YphA (DoxX/SURF4 family)</fullName>
    </submittedName>
</protein>
<evidence type="ECO:0000256" key="5">
    <source>
        <dbReference type="SAM" id="Phobius"/>
    </source>
</evidence>
<reference evidence="6 7" key="1">
    <citation type="submission" date="2021-03" db="EMBL/GenBank/DDBJ databases">
        <title>Sequencing the genomes of 1000 actinobacteria strains.</title>
        <authorList>
            <person name="Klenk H.-P."/>
        </authorList>
    </citation>
    <scope>NUCLEOTIDE SEQUENCE [LARGE SCALE GENOMIC DNA]</scope>
    <source>
        <strain evidence="6 7">DSM 15797</strain>
    </source>
</reference>
<dbReference type="InterPro" id="IPR032808">
    <property type="entry name" value="DoxX"/>
</dbReference>
<evidence type="ECO:0000256" key="2">
    <source>
        <dbReference type="ARBA" id="ARBA00022692"/>
    </source>
</evidence>
<evidence type="ECO:0000256" key="1">
    <source>
        <dbReference type="ARBA" id="ARBA00004141"/>
    </source>
</evidence>